<reference evidence="3" key="1">
    <citation type="submission" date="2021-10" db="EMBL/GenBank/DDBJ databases">
        <title>Tropical sea cucumber genome reveals ecological adaptation and Cuvierian tubules defense mechanism.</title>
        <authorList>
            <person name="Chen T."/>
        </authorList>
    </citation>
    <scope>NUCLEOTIDE SEQUENCE</scope>
    <source>
        <strain evidence="3">Nanhai2018</strain>
        <tissue evidence="3">Muscle</tissue>
    </source>
</reference>
<keyword evidence="4" id="KW-1185">Reference proteome</keyword>
<feature type="compositionally biased region" description="Basic residues" evidence="1">
    <location>
        <begin position="59"/>
        <end position="68"/>
    </location>
</feature>
<dbReference type="GO" id="GO:0005581">
    <property type="term" value="C:collagen trimer"/>
    <property type="evidence" value="ECO:0007669"/>
    <property type="project" value="UniProtKB-KW"/>
</dbReference>
<feature type="region of interest" description="Disordered" evidence="1">
    <location>
        <begin position="34"/>
        <end position="72"/>
    </location>
</feature>
<feature type="signal peptide" evidence="2">
    <location>
        <begin position="1"/>
        <end position="21"/>
    </location>
</feature>
<evidence type="ECO:0000313" key="3">
    <source>
        <dbReference type="EMBL" id="KAJ8047313.1"/>
    </source>
</evidence>
<dbReference type="InterPro" id="IPR051077">
    <property type="entry name" value="Ca-dependent_lectin"/>
</dbReference>
<keyword evidence="2" id="KW-0732">Signal</keyword>
<dbReference type="PANTHER" id="PTHR24024">
    <property type="entry name" value="PULMONARY SURFACTANT-ASSOCIATED PROTEIN A"/>
    <property type="match status" value="1"/>
</dbReference>
<feature type="compositionally biased region" description="Basic and acidic residues" evidence="1">
    <location>
        <begin position="118"/>
        <end position="132"/>
    </location>
</feature>
<dbReference type="Gene3D" id="1.20.5.320">
    <property type="entry name" value="6-Phosphogluconate Dehydrogenase, domain 3"/>
    <property type="match status" value="1"/>
</dbReference>
<gene>
    <name evidence="3" type="ORF">HOLleu_06286</name>
</gene>
<dbReference type="EMBL" id="JAIZAY010000002">
    <property type="protein sequence ID" value="KAJ8047313.1"/>
    <property type="molecule type" value="Genomic_DNA"/>
</dbReference>
<sequence length="338" mass="37001">MLALRTQCLIILSIIVAFSFGDFQLEANQEDKMNPDKLNKLQDSSHDLQPKSENGHSHLQTKSKRSRRSTGDGSLIPGNFCPGCSNSYTTYFSGQCFLCPPGSPGPRGPPGQQGIPGRDGRDGRDAMNERGDVGMMDNPDLRADFAVRSNKTGGAVYVRWGRNDCPPQSELIYEGVAGGSHYTHKGSGSNYLCMPETPLYDDPIVGTSGQNRGYIYGAEYETSTFANWNHLHNSNVYCAVCWAQTRPSLMMIPARNICPGSEWTKEYSGYLVSDYYNHGGRTEYVCMDRNAEAIPRSVHNADGSLFYPVEGRCGSSGSGLPCGPYVDGYELTCAVCTR</sequence>
<dbReference type="AlphaFoldDB" id="A0A9Q1CL91"/>
<dbReference type="PANTHER" id="PTHR24024:SF18">
    <property type="entry name" value="SHORT-CHAIN COLLAGEN C4-LIKE"/>
    <property type="match status" value="1"/>
</dbReference>
<feature type="chain" id="PRO_5040436214" evidence="2">
    <location>
        <begin position="22"/>
        <end position="338"/>
    </location>
</feature>
<keyword evidence="3" id="KW-0176">Collagen</keyword>
<comment type="caution">
    <text evidence="3">The sequence shown here is derived from an EMBL/GenBank/DDBJ whole genome shotgun (WGS) entry which is preliminary data.</text>
</comment>
<protein>
    <submittedName>
        <fullName evidence="3">Short-chain collagen C4</fullName>
    </submittedName>
</protein>
<feature type="compositionally biased region" description="Basic and acidic residues" evidence="1">
    <location>
        <begin position="34"/>
        <end position="56"/>
    </location>
</feature>
<proteinExistence type="predicted"/>
<evidence type="ECO:0000313" key="4">
    <source>
        <dbReference type="Proteomes" id="UP001152320"/>
    </source>
</evidence>
<dbReference type="Proteomes" id="UP001152320">
    <property type="component" value="Chromosome 2"/>
</dbReference>
<dbReference type="GO" id="GO:0005615">
    <property type="term" value="C:extracellular space"/>
    <property type="evidence" value="ECO:0007669"/>
    <property type="project" value="TreeGrafter"/>
</dbReference>
<evidence type="ECO:0000256" key="1">
    <source>
        <dbReference type="SAM" id="MobiDB-lite"/>
    </source>
</evidence>
<accession>A0A9Q1CL91</accession>
<name>A0A9Q1CL91_HOLLE</name>
<evidence type="ECO:0000256" key="2">
    <source>
        <dbReference type="SAM" id="SignalP"/>
    </source>
</evidence>
<dbReference type="OrthoDB" id="6086925at2759"/>
<feature type="region of interest" description="Disordered" evidence="1">
    <location>
        <begin position="103"/>
        <end position="137"/>
    </location>
</feature>
<organism evidence="3 4">
    <name type="scientific">Holothuria leucospilota</name>
    <name type="common">Black long sea cucumber</name>
    <name type="synonym">Mertensiothuria leucospilota</name>
    <dbReference type="NCBI Taxonomy" id="206669"/>
    <lineage>
        <taxon>Eukaryota</taxon>
        <taxon>Metazoa</taxon>
        <taxon>Echinodermata</taxon>
        <taxon>Eleutherozoa</taxon>
        <taxon>Echinozoa</taxon>
        <taxon>Holothuroidea</taxon>
        <taxon>Aspidochirotacea</taxon>
        <taxon>Aspidochirotida</taxon>
        <taxon>Holothuriidae</taxon>
        <taxon>Holothuria</taxon>
    </lineage>
</organism>